<keyword evidence="1" id="KW-0378">Hydrolase</keyword>
<dbReference type="Proteomes" id="UP001597393">
    <property type="component" value="Unassembled WGS sequence"/>
</dbReference>
<organism evidence="1 2">
    <name type="scientific">Sphingobacterium corticis</name>
    <dbReference type="NCBI Taxonomy" id="1812823"/>
    <lineage>
        <taxon>Bacteria</taxon>
        <taxon>Pseudomonadati</taxon>
        <taxon>Bacteroidota</taxon>
        <taxon>Sphingobacteriia</taxon>
        <taxon>Sphingobacteriales</taxon>
        <taxon>Sphingobacteriaceae</taxon>
        <taxon>Sphingobacterium</taxon>
    </lineage>
</organism>
<name>A0ABW5NK19_9SPHI</name>
<sequence length="360" mass="41219">MRHFYFCLGIFLLSNNLSAQHIDIRTDTKSAEAIISLLDRSPDMVSNDELIRISKLPGNQHLIEKVKGSTGAGSDVFISTLKELIETGDIEGDDKYQWKFVKQSLPKIRGLLQKVNSSGENLSDDIASRIKMYTPDKISLKAQAYFIVGGDALGFTLDGESFHVALQNIGDDYEGLKVLMMHELYHNIQNEGLNLRERILGEKPSYNEKATYALLYELWSEGLANFVGDYTKIEQPGEFARSQIAVYEKNDKRNRSNFYLFETLLYRAFHDPKVSYGQLYNIGFTTEFDEVFYAVGYEMAKQLVSVYGNQVVKDLVLQDPVRFVSRYIELYQQNPSMKLVPLSKETEDLISKMLTWENRI</sequence>
<gene>
    <name evidence="1" type="ORF">ACFSQ3_04675</name>
</gene>
<proteinExistence type="predicted"/>
<dbReference type="EMBL" id="JBHUMA010000004">
    <property type="protein sequence ID" value="MFD2598238.1"/>
    <property type="molecule type" value="Genomic_DNA"/>
</dbReference>
<dbReference type="Pfam" id="PF18958">
    <property type="entry name" value="DUF5700"/>
    <property type="match status" value="1"/>
</dbReference>
<evidence type="ECO:0000313" key="2">
    <source>
        <dbReference type="Proteomes" id="UP001597393"/>
    </source>
</evidence>
<keyword evidence="1" id="KW-0645">Protease</keyword>
<dbReference type="GO" id="GO:0006508">
    <property type="term" value="P:proteolysis"/>
    <property type="evidence" value="ECO:0007669"/>
    <property type="project" value="UniProtKB-KW"/>
</dbReference>
<dbReference type="InterPro" id="IPR043754">
    <property type="entry name" value="DUF5700"/>
</dbReference>
<keyword evidence="2" id="KW-1185">Reference proteome</keyword>
<dbReference type="GO" id="GO:0008233">
    <property type="term" value="F:peptidase activity"/>
    <property type="evidence" value="ECO:0007669"/>
    <property type="project" value="UniProtKB-KW"/>
</dbReference>
<accession>A0ABW5NK19</accession>
<dbReference type="RefSeq" id="WP_380867979.1">
    <property type="nucleotide sequence ID" value="NZ_JBHUMA010000004.1"/>
</dbReference>
<comment type="caution">
    <text evidence="1">The sequence shown here is derived from an EMBL/GenBank/DDBJ whole genome shotgun (WGS) entry which is preliminary data.</text>
</comment>
<protein>
    <submittedName>
        <fullName evidence="1">DUF5700 domain-containing putative Zn-dependent protease</fullName>
    </submittedName>
</protein>
<reference evidence="2" key="1">
    <citation type="journal article" date="2019" name="Int. J. Syst. Evol. Microbiol.">
        <title>The Global Catalogue of Microorganisms (GCM) 10K type strain sequencing project: providing services to taxonomists for standard genome sequencing and annotation.</title>
        <authorList>
            <consortium name="The Broad Institute Genomics Platform"/>
            <consortium name="The Broad Institute Genome Sequencing Center for Infectious Disease"/>
            <person name="Wu L."/>
            <person name="Ma J."/>
        </authorList>
    </citation>
    <scope>NUCLEOTIDE SEQUENCE [LARGE SCALE GENOMIC DNA]</scope>
    <source>
        <strain evidence="2">KCTC 42248</strain>
    </source>
</reference>
<evidence type="ECO:0000313" key="1">
    <source>
        <dbReference type="EMBL" id="MFD2598238.1"/>
    </source>
</evidence>